<dbReference type="InterPro" id="IPR012474">
    <property type="entry name" value="Frigida"/>
</dbReference>
<organism evidence="7 8">
    <name type="scientific">Carex littledalei</name>
    <dbReference type="NCBI Taxonomy" id="544730"/>
    <lineage>
        <taxon>Eukaryota</taxon>
        <taxon>Viridiplantae</taxon>
        <taxon>Streptophyta</taxon>
        <taxon>Embryophyta</taxon>
        <taxon>Tracheophyta</taxon>
        <taxon>Spermatophyta</taxon>
        <taxon>Magnoliopsida</taxon>
        <taxon>Liliopsida</taxon>
        <taxon>Poales</taxon>
        <taxon>Cyperaceae</taxon>
        <taxon>Cyperoideae</taxon>
        <taxon>Cariceae</taxon>
        <taxon>Carex</taxon>
        <taxon>Carex subgen. Euthyceras</taxon>
    </lineage>
</organism>
<evidence type="ECO:0000313" key="7">
    <source>
        <dbReference type="EMBL" id="KAF3323267.1"/>
    </source>
</evidence>
<dbReference type="EMBL" id="SWLB01000023">
    <property type="protein sequence ID" value="KAF3323267.1"/>
    <property type="molecule type" value="Genomic_DNA"/>
</dbReference>
<dbReference type="AlphaFoldDB" id="A0A833QQU5"/>
<evidence type="ECO:0000256" key="2">
    <source>
        <dbReference type="ARBA" id="ARBA00022782"/>
    </source>
</evidence>
<sequence>MEDSRNRTVPMEPNVKPEGTKEEPKEQIREEIVEEPKEAPESKLTADDSANSKFATQDSTNAPIDAGPAMHEAANPLVAIDPTTVMLEQLSRALHVLKSHTRSSLTMQNSIQWDEIQSHFKTLDASFNARAEELDRKKAELEEKQTRAQVLIKEKGAAIKEKERESWNRLQVVKDVAVSRIREACEKHKVDVSELIHGRSRRPKAPVRYPDESAPAMLNPRPVLKHFFEQMDSKGLVQFFLENHRKLSVLTEELVTGLKCALDPARLVLDILEEGFWYQAEAQVQVQVQDEGENDKVSTLTGMRKCCVILMELLTSGGHAVTQEVSARAWAMLAGWKQTLAGMDLDVHSGCSVEAQAVLQLMVTFDVTSVFDEDELCKLVVAISRRKQTTDLCRAVGLTERIPGIVEELISRKRPIDAVHFIQAFGLGETFPVVPILMSHLEDPQDFWEYDTEKNISQKDPNSKEIMVLRTIIRVVEEYKLQKEFAIGPLQKRIGELRGRSVKRVNTDPLYPKPLKKRGPMYPNTYPPAPRPSHPPVDNSVYADPYAQYPAPPATGYATAYPQYPPPSDTSTSTPHYSSAPTYYGSYAGTGQDPYSGYGGYVDPNAGAVPQAQAPTQPAGASNYGSYTSSGYPPPAQQSYM</sequence>
<feature type="compositionally biased region" description="Pro residues" evidence="6">
    <location>
        <begin position="632"/>
        <end position="641"/>
    </location>
</feature>
<gene>
    <name evidence="7" type="ORF">FCM35_KLT11998</name>
</gene>
<feature type="region of interest" description="Disordered" evidence="6">
    <location>
        <begin position="1"/>
        <end position="60"/>
    </location>
</feature>
<keyword evidence="3 4" id="KW-0287">Flowering</keyword>
<feature type="compositionally biased region" description="Basic and acidic residues" evidence="6">
    <location>
        <begin position="18"/>
        <end position="46"/>
    </location>
</feature>
<feature type="compositionally biased region" description="Low complexity" evidence="6">
    <location>
        <begin position="606"/>
        <end position="621"/>
    </location>
</feature>
<dbReference type="OrthoDB" id="1930990at2759"/>
<accession>A0A833QQU5</accession>
<keyword evidence="2 4" id="KW-0221">Differentiation</keyword>
<evidence type="ECO:0000256" key="6">
    <source>
        <dbReference type="SAM" id="MobiDB-lite"/>
    </source>
</evidence>
<evidence type="ECO:0000256" key="1">
    <source>
        <dbReference type="ARBA" id="ARBA00008956"/>
    </source>
</evidence>
<evidence type="ECO:0000313" key="8">
    <source>
        <dbReference type="Proteomes" id="UP000623129"/>
    </source>
</evidence>
<keyword evidence="8" id="KW-1185">Reference proteome</keyword>
<evidence type="ECO:0000256" key="5">
    <source>
        <dbReference type="SAM" id="Coils"/>
    </source>
</evidence>
<protein>
    <recommendedName>
        <fullName evidence="4">FRIGIDA-like protein</fullName>
    </recommendedName>
</protein>
<keyword evidence="5" id="KW-0175">Coiled coil</keyword>
<dbReference type="GO" id="GO:0030154">
    <property type="term" value="P:cell differentiation"/>
    <property type="evidence" value="ECO:0007669"/>
    <property type="project" value="UniProtKB-KW"/>
</dbReference>
<feature type="region of interest" description="Disordered" evidence="6">
    <location>
        <begin position="597"/>
        <end position="641"/>
    </location>
</feature>
<proteinExistence type="inferred from homology"/>
<evidence type="ECO:0000256" key="3">
    <source>
        <dbReference type="ARBA" id="ARBA00023089"/>
    </source>
</evidence>
<dbReference type="Pfam" id="PF07899">
    <property type="entry name" value="Frigida"/>
    <property type="match status" value="1"/>
</dbReference>
<evidence type="ECO:0000256" key="4">
    <source>
        <dbReference type="RuleBase" id="RU364012"/>
    </source>
</evidence>
<feature type="region of interest" description="Disordered" evidence="6">
    <location>
        <begin position="507"/>
        <end position="577"/>
    </location>
</feature>
<name>A0A833QQU5_9POAL</name>
<dbReference type="PANTHER" id="PTHR31791">
    <property type="entry name" value="FRIGIDA-LIKE PROTEIN 3-RELATED"/>
    <property type="match status" value="1"/>
</dbReference>
<feature type="coiled-coil region" evidence="5">
    <location>
        <begin position="124"/>
        <end position="154"/>
    </location>
</feature>
<feature type="compositionally biased region" description="Pro residues" evidence="6">
    <location>
        <begin position="525"/>
        <end position="535"/>
    </location>
</feature>
<dbReference type="GO" id="GO:0009908">
    <property type="term" value="P:flower development"/>
    <property type="evidence" value="ECO:0007669"/>
    <property type="project" value="UniProtKB-KW"/>
</dbReference>
<feature type="compositionally biased region" description="Polar residues" evidence="6">
    <location>
        <begin position="48"/>
        <end position="60"/>
    </location>
</feature>
<comment type="caution">
    <text evidence="7">The sequence shown here is derived from an EMBL/GenBank/DDBJ whole genome shotgun (WGS) entry which is preliminary data.</text>
</comment>
<comment type="similarity">
    <text evidence="1 4">Belongs to the Frigida family.</text>
</comment>
<keyword evidence="4" id="KW-0217">Developmental protein</keyword>
<reference evidence="7" key="1">
    <citation type="submission" date="2020-01" db="EMBL/GenBank/DDBJ databases">
        <title>Genome sequence of Kobresia littledalei, the first chromosome-level genome in the family Cyperaceae.</title>
        <authorList>
            <person name="Qu G."/>
        </authorList>
    </citation>
    <scope>NUCLEOTIDE SEQUENCE</scope>
    <source>
        <strain evidence="7">C.B.Clarke</strain>
        <tissue evidence="7">Leaf</tissue>
    </source>
</reference>
<dbReference type="Proteomes" id="UP000623129">
    <property type="component" value="Unassembled WGS sequence"/>
</dbReference>
<feature type="compositionally biased region" description="Low complexity" evidence="6">
    <location>
        <begin position="542"/>
        <end position="562"/>
    </location>
</feature>
<dbReference type="PANTHER" id="PTHR31791:SF41">
    <property type="entry name" value="FRIGIDA-LIKE PROTEIN"/>
    <property type="match status" value="1"/>
</dbReference>